<dbReference type="PANTHER" id="PTHR47506">
    <property type="entry name" value="TRANSCRIPTIONAL REGULATORY PROTEIN"/>
    <property type="match status" value="1"/>
</dbReference>
<dbReference type="SUPFAM" id="SSF48498">
    <property type="entry name" value="Tetracyclin repressor-like, C-terminal domain"/>
    <property type="match status" value="1"/>
</dbReference>
<name>D7DPH9_METV0</name>
<dbReference type="PROSITE" id="PS50977">
    <property type="entry name" value="HTH_TETR_2"/>
    <property type="match status" value="1"/>
</dbReference>
<dbReference type="GO" id="GO:0003677">
    <property type="term" value="F:DNA binding"/>
    <property type="evidence" value="ECO:0007669"/>
    <property type="project" value="UniProtKB-UniRule"/>
</dbReference>
<dbReference type="PRINTS" id="PR00455">
    <property type="entry name" value="HTHTETR"/>
</dbReference>
<dbReference type="InterPro" id="IPR036271">
    <property type="entry name" value="Tet_transcr_reg_TetR-rel_C_sf"/>
</dbReference>
<proteinExistence type="predicted"/>
<dbReference type="STRING" id="666681.M301_0839"/>
<evidence type="ECO:0000256" key="4">
    <source>
        <dbReference type="PROSITE-ProRule" id="PRU00335"/>
    </source>
</evidence>
<reference evidence="6 7" key="2">
    <citation type="journal article" date="2011" name="J. Bacteriol.">
        <title>Genomes of three methylotrophs from a single niche uncover genetic and metabolic divergence of Methylophilaceae.</title>
        <authorList>
            <person name="Lapidus A."/>
            <person name="Clum A."/>
            <person name="Labutti K."/>
            <person name="Kaluzhnaya M.G."/>
            <person name="Lim S."/>
            <person name="Beck D.A."/>
            <person name="Glavina Del Rio T."/>
            <person name="Nolan M."/>
            <person name="Mavromatis K."/>
            <person name="Huntemann M."/>
            <person name="Lucas S."/>
            <person name="Lidstrom M.E."/>
            <person name="Ivanova N."/>
            <person name="Chistoserdova L."/>
        </authorList>
    </citation>
    <scope>NUCLEOTIDE SEQUENCE [LARGE SCALE GENOMIC DNA]</scope>
    <source>
        <strain evidence="6 7">301</strain>
    </source>
</reference>
<dbReference type="Pfam" id="PF00440">
    <property type="entry name" value="TetR_N"/>
    <property type="match status" value="1"/>
</dbReference>
<evidence type="ECO:0000313" key="7">
    <source>
        <dbReference type="Proteomes" id="UP000000383"/>
    </source>
</evidence>
<keyword evidence="3" id="KW-0804">Transcription</keyword>
<keyword evidence="2 4" id="KW-0238">DNA-binding</keyword>
<evidence type="ECO:0000256" key="2">
    <source>
        <dbReference type="ARBA" id="ARBA00023125"/>
    </source>
</evidence>
<dbReference type="OrthoDB" id="9809772at2"/>
<dbReference type="PANTHER" id="PTHR47506:SF6">
    <property type="entry name" value="HTH-TYPE TRANSCRIPTIONAL REPRESSOR NEMR"/>
    <property type="match status" value="1"/>
</dbReference>
<feature type="DNA-binding region" description="H-T-H motif" evidence="4">
    <location>
        <begin position="31"/>
        <end position="50"/>
    </location>
</feature>
<evidence type="ECO:0000256" key="1">
    <source>
        <dbReference type="ARBA" id="ARBA00023015"/>
    </source>
</evidence>
<dbReference type="Proteomes" id="UP000000383">
    <property type="component" value="Chromosome"/>
</dbReference>
<organism evidence="6 7">
    <name type="scientific">Methylotenera versatilis (strain 301)</name>
    <dbReference type="NCBI Taxonomy" id="666681"/>
    <lineage>
        <taxon>Bacteria</taxon>
        <taxon>Pseudomonadati</taxon>
        <taxon>Pseudomonadota</taxon>
        <taxon>Betaproteobacteria</taxon>
        <taxon>Nitrosomonadales</taxon>
        <taxon>Methylophilaceae</taxon>
        <taxon>Methylotenera</taxon>
    </lineage>
</organism>
<reference evidence="7" key="1">
    <citation type="submission" date="2010-05" db="EMBL/GenBank/DDBJ databases">
        <title>Complete sequence of Methylotenera sp. 301.</title>
        <authorList>
            <person name="Lucas S."/>
            <person name="Copeland A."/>
            <person name="Lapidus A."/>
            <person name="Cheng J.-F."/>
            <person name="Bruce D."/>
            <person name="Goodwin L."/>
            <person name="Pitluck S."/>
            <person name="Clum A."/>
            <person name="Land M."/>
            <person name="Hauser L."/>
            <person name="Kyrpides N."/>
            <person name="Ivanova N."/>
            <person name="Chistoservova L."/>
            <person name="Kalyuzhnaya M."/>
            <person name="Woyke T."/>
        </authorList>
    </citation>
    <scope>NUCLEOTIDE SEQUENCE [LARGE SCALE GENOMIC DNA]</scope>
    <source>
        <strain evidence="7">301</strain>
    </source>
</reference>
<dbReference type="EMBL" id="CP002056">
    <property type="protein sequence ID" value="ADI29223.1"/>
    <property type="molecule type" value="Genomic_DNA"/>
</dbReference>
<keyword evidence="7" id="KW-1185">Reference proteome</keyword>
<dbReference type="SUPFAM" id="SSF46689">
    <property type="entry name" value="Homeodomain-like"/>
    <property type="match status" value="1"/>
</dbReference>
<feature type="domain" description="HTH tetR-type" evidence="5">
    <location>
        <begin position="8"/>
        <end position="68"/>
    </location>
</feature>
<dbReference type="KEGG" id="meh:M301_0839"/>
<dbReference type="InterPro" id="IPR001647">
    <property type="entry name" value="HTH_TetR"/>
</dbReference>
<dbReference type="InterPro" id="IPR011075">
    <property type="entry name" value="TetR_C"/>
</dbReference>
<gene>
    <name evidence="6" type="ordered locus">M301_0839</name>
</gene>
<dbReference type="Gene3D" id="1.10.357.10">
    <property type="entry name" value="Tetracycline Repressor, domain 2"/>
    <property type="match status" value="1"/>
</dbReference>
<dbReference type="AlphaFoldDB" id="D7DPH9"/>
<keyword evidence="1" id="KW-0805">Transcription regulation</keyword>
<dbReference type="HOGENOM" id="CLU_069356_28_1_4"/>
<protein>
    <submittedName>
        <fullName evidence="6">Transcriptional regulator, TetR family</fullName>
    </submittedName>
</protein>
<dbReference type="InterPro" id="IPR009057">
    <property type="entry name" value="Homeodomain-like_sf"/>
</dbReference>
<dbReference type="RefSeq" id="WP_013147539.1">
    <property type="nucleotide sequence ID" value="NC_014207.1"/>
</dbReference>
<sequence>MNTENNNLDVRQHTLETAQKIISRKGYSAVGLNEILTAADVPKGSFYYYFKSKDAFGEAMLQNYFEEYLATMDTIFSAENQTMAQRLLNYWEHWLTSQETFDCQGKCLAVKLAAEVSDLSEAMRLALKSGTLGIISRLAGVIDGGMADGSLNIEADANSLAQTLYQMWLGASLMAKITRSIDPMNNAMAATRKILHL</sequence>
<evidence type="ECO:0000259" key="5">
    <source>
        <dbReference type="PROSITE" id="PS50977"/>
    </source>
</evidence>
<dbReference type="Pfam" id="PF16925">
    <property type="entry name" value="TetR_C_13"/>
    <property type="match status" value="1"/>
</dbReference>
<dbReference type="eggNOG" id="COG1309">
    <property type="taxonomic scope" value="Bacteria"/>
</dbReference>
<evidence type="ECO:0000256" key="3">
    <source>
        <dbReference type="ARBA" id="ARBA00023163"/>
    </source>
</evidence>
<evidence type="ECO:0000313" key="6">
    <source>
        <dbReference type="EMBL" id="ADI29223.1"/>
    </source>
</evidence>
<accession>D7DPH9</accession>